<evidence type="ECO:0000256" key="1">
    <source>
        <dbReference type="SAM" id="Phobius"/>
    </source>
</evidence>
<dbReference type="AlphaFoldDB" id="A0A0E3WF60"/>
<organism evidence="2 3">
    <name type="scientific">Streptococcus varani</name>
    <dbReference type="NCBI Taxonomy" id="1608583"/>
    <lineage>
        <taxon>Bacteria</taxon>
        <taxon>Bacillati</taxon>
        <taxon>Bacillota</taxon>
        <taxon>Bacilli</taxon>
        <taxon>Lactobacillales</taxon>
        <taxon>Streptococcaceae</taxon>
        <taxon>Streptococcus</taxon>
    </lineage>
</organism>
<evidence type="ECO:0000313" key="2">
    <source>
        <dbReference type="EMBL" id="CQR24928.1"/>
    </source>
</evidence>
<name>A0A0E3WF60_9STRE</name>
<gene>
    <name evidence="2" type="ORF">BN1356_01275</name>
</gene>
<accession>A0A0E3WF60</accession>
<proteinExistence type="predicted"/>
<dbReference type="Proteomes" id="UP000198604">
    <property type="component" value="Unassembled WGS sequence"/>
</dbReference>
<reference evidence="3" key="1">
    <citation type="submission" date="2015-03" db="EMBL/GenBank/DDBJ databases">
        <authorList>
            <person name="Urmite Genomes"/>
        </authorList>
    </citation>
    <scope>NUCLEOTIDE SEQUENCE [LARGE SCALE GENOMIC DNA]</scope>
    <source>
        <strain evidence="3">FF10</strain>
    </source>
</reference>
<protein>
    <submittedName>
        <fullName evidence="2">Uncharacterized protein</fullName>
    </submittedName>
</protein>
<dbReference type="EMBL" id="CTEN01000003">
    <property type="protein sequence ID" value="CQR24928.1"/>
    <property type="molecule type" value="Genomic_DNA"/>
</dbReference>
<sequence length="68" mass="7560">MKPEKKTLLIRGNGVLKAVEYLIITTLLTILVLDIFKVRAMNSDNMVLLISSLVATSTVLDSKKKTQK</sequence>
<keyword evidence="1" id="KW-0812">Transmembrane</keyword>
<evidence type="ECO:0000313" key="3">
    <source>
        <dbReference type="Proteomes" id="UP000198604"/>
    </source>
</evidence>
<feature type="transmembrane region" description="Helical" evidence="1">
    <location>
        <begin position="21"/>
        <end position="40"/>
    </location>
</feature>
<keyword evidence="1" id="KW-1133">Transmembrane helix</keyword>
<dbReference type="STRING" id="1608583.BN1356_01275"/>
<keyword evidence="1" id="KW-0472">Membrane</keyword>
<dbReference type="RefSeq" id="WP_093650543.1">
    <property type="nucleotide sequence ID" value="NZ_CTEN01000003.1"/>
</dbReference>
<keyword evidence="3" id="KW-1185">Reference proteome</keyword>